<dbReference type="InterPro" id="IPR022092">
    <property type="entry name" value="TMF_DNA-bd"/>
</dbReference>
<dbReference type="Pfam" id="PF12325">
    <property type="entry name" value="TMF_TATA_bd"/>
    <property type="match status" value="1"/>
</dbReference>
<feature type="coiled-coil region" evidence="4">
    <location>
        <begin position="628"/>
        <end position="669"/>
    </location>
</feature>
<dbReference type="Pfam" id="PF12329">
    <property type="entry name" value="TMF_DNA_bd"/>
    <property type="match status" value="1"/>
</dbReference>
<dbReference type="InterPro" id="IPR022091">
    <property type="entry name" value="TMF_TATA-bd"/>
</dbReference>
<evidence type="ECO:0000313" key="7">
    <source>
        <dbReference type="EMBL" id="OUS49326.1"/>
    </source>
</evidence>
<evidence type="ECO:0000256" key="4">
    <source>
        <dbReference type="SAM" id="Coils"/>
    </source>
</evidence>
<organism evidence="7">
    <name type="scientific">Ostreococcus tauri</name>
    <name type="common">Marine green alga</name>
    <dbReference type="NCBI Taxonomy" id="70448"/>
    <lineage>
        <taxon>Eukaryota</taxon>
        <taxon>Viridiplantae</taxon>
        <taxon>Chlorophyta</taxon>
        <taxon>Mamiellophyceae</taxon>
        <taxon>Mamiellales</taxon>
        <taxon>Bathycoccaceae</taxon>
        <taxon>Ostreococcus</taxon>
    </lineage>
</organism>
<feature type="region of interest" description="Disordered" evidence="5">
    <location>
        <begin position="278"/>
        <end position="320"/>
    </location>
</feature>
<dbReference type="GO" id="GO:0005794">
    <property type="term" value="C:Golgi apparatus"/>
    <property type="evidence" value="ECO:0007669"/>
    <property type="project" value="UniProtKB-SubCell"/>
</dbReference>
<feature type="compositionally biased region" description="Basic and acidic residues" evidence="5">
    <location>
        <begin position="584"/>
        <end position="598"/>
    </location>
</feature>
<feature type="domain" description="TATA element modulatory factor 1 TATA binding" evidence="6">
    <location>
        <begin position="628"/>
        <end position="719"/>
    </location>
</feature>
<evidence type="ECO:0000259" key="6">
    <source>
        <dbReference type="Pfam" id="PF12325"/>
    </source>
</evidence>
<feature type="compositionally biased region" description="Acidic residues" evidence="5">
    <location>
        <begin position="134"/>
        <end position="152"/>
    </location>
</feature>
<evidence type="ECO:0000256" key="1">
    <source>
        <dbReference type="ARBA" id="ARBA00004555"/>
    </source>
</evidence>
<comment type="subcellular location">
    <subcellularLocation>
        <location evidence="1">Golgi apparatus</location>
    </subcellularLocation>
</comment>
<feature type="compositionally biased region" description="Basic and acidic residues" evidence="5">
    <location>
        <begin position="9"/>
        <end position="19"/>
    </location>
</feature>
<dbReference type="eggNOG" id="KOG4673">
    <property type="taxonomic scope" value="Eukaryota"/>
</dbReference>
<feature type="compositionally biased region" description="Low complexity" evidence="5">
    <location>
        <begin position="94"/>
        <end position="132"/>
    </location>
</feature>
<evidence type="ECO:0000256" key="3">
    <source>
        <dbReference type="ARBA" id="ARBA00023054"/>
    </source>
</evidence>
<feature type="region of interest" description="Disordered" evidence="5">
    <location>
        <begin position="360"/>
        <end position="390"/>
    </location>
</feature>
<dbReference type="PANTHER" id="PTHR47347:SF2">
    <property type="entry name" value="GOLGIN CANDIDATE 5"/>
    <property type="match status" value="1"/>
</dbReference>
<evidence type="ECO:0000256" key="2">
    <source>
        <dbReference type="ARBA" id="ARBA00023034"/>
    </source>
</evidence>
<dbReference type="Proteomes" id="UP000195557">
    <property type="component" value="Unassembled WGS sequence"/>
</dbReference>
<evidence type="ECO:0000256" key="5">
    <source>
        <dbReference type="SAM" id="MobiDB-lite"/>
    </source>
</evidence>
<reference evidence="7" key="1">
    <citation type="submission" date="2017-04" db="EMBL/GenBank/DDBJ databases">
        <title>Population genomics of picophytoplankton unveils novel chromosome hypervariability.</title>
        <authorList>
            <consortium name="DOE Joint Genome Institute"/>
            <person name="Blanc-Mathieu R."/>
            <person name="Krasovec M."/>
            <person name="Hebrard M."/>
            <person name="Yau S."/>
            <person name="Desgranges E."/>
            <person name="Martin J."/>
            <person name="Schackwitz W."/>
            <person name="Kuo A."/>
            <person name="Salin G."/>
            <person name="Donnadieu C."/>
            <person name="Desdevises Y."/>
            <person name="Sanchez-Ferandin S."/>
            <person name="Moreau H."/>
            <person name="Rivals E."/>
            <person name="Grigoriev I.V."/>
            <person name="Grimsley N."/>
            <person name="Eyre-Walker A."/>
            <person name="Piganeau G."/>
        </authorList>
    </citation>
    <scope>NUCLEOTIDE SEQUENCE [LARGE SCALE GENOMIC DNA]</scope>
    <source>
        <strain evidence="7">RCC 1115</strain>
    </source>
</reference>
<accession>A0A1Y5IIC1</accession>
<feature type="region of interest" description="Disordered" evidence="5">
    <location>
        <begin position="584"/>
        <end position="608"/>
    </location>
</feature>
<dbReference type="AlphaFoldDB" id="A0A1Y5IIC1"/>
<feature type="compositionally biased region" description="Basic and acidic residues" evidence="5">
    <location>
        <begin position="360"/>
        <end position="372"/>
    </location>
</feature>
<feature type="compositionally biased region" description="Polar residues" evidence="5">
    <location>
        <begin position="373"/>
        <end position="383"/>
    </location>
</feature>
<feature type="compositionally biased region" description="Basic and acidic residues" evidence="5">
    <location>
        <begin position="299"/>
        <end position="320"/>
    </location>
</feature>
<proteinExistence type="predicted"/>
<name>A0A1Y5IIC1_OSTTA</name>
<gene>
    <name evidence="7" type="ORF">BE221DRAFT_188595</name>
</gene>
<dbReference type="PANTHER" id="PTHR47347">
    <property type="entry name" value="GOLGIN CANDIDATE 5"/>
    <property type="match status" value="1"/>
</dbReference>
<feature type="region of interest" description="Disordered" evidence="5">
    <location>
        <begin position="93"/>
        <end position="158"/>
    </location>
</feature>
<sequence length="742" mass="82238">MASSSEPSSDARAEAREGDAVATETQVVTGTSSWGDWGSFDYNAIATQIQSRASEALGELDVRAVAEQIAERASEAARELEARADEAFGVSARAPGATGTEGDATAAQATAPTTSTKVVPEPKVVPKSIPEPAMEPEQEEEEVEDEEEETIEPDGAAERLKTTLKELRFVKKQLVARENEIARRAAQRASLDAEQEASAERAALAEQQLAETKVRVKELTEQCKVLKKKADAQASLDMLVKEKDEIIKEVMAEGEALSKKQAEMEGIIKKLRKELRERDELHHGLSEETKTKSSSIEKLSADLKSAREEHAAEKSRLSKQLNEQKEYYLSKLAQAKEELTDVEVKANLAQSEDLAKELKMAREREQSLHDQVSDLQHSLQRSSAALERQEERFKNDLAAAEERCQAAESSHEELLRRMPESTRPLLRQIEALQLQAAENTDAWAALEKTSAARLAEAEMRAEAAAEREIAAKDRQIAIVKEKQAADERIEKLQVELSSLKVELEAQRAKTSAESLKAARFSESFAEQEGRISAIEDEARERENKVKQLLAQERGKHKQLGDTWDRERAEMLANVEKLENELRAARDDAQSLQTKRGDDFGASQQSTQQPAAMLTGGEAGLSLAVRDTLAMLKSQLTARETELQIAQDQIKKLEQTRDSLANELVKSEQLVDGGGDSVSIKSLQAQYAAALEVIGERDEECDELRDRIQHLRLMLDSQASRIQSLEAAATTSLENEFHQMDSR</sequence>
<keyword evidence="3 4" id="KW-0175">Coiled coil</keyword>
<feature type="region of interest" description="Disordered" evidence="5">
    <location>
        <begin position="1"/>
        <end position="27"/>
    </location>
</feature>
<protein>
    <recommendedName>
        <fullName evidence="6">TATA element modulatory factor 1 TATA binding domain-containing protein</fullName>
    </recommendedName>
</protein>
<feature type="compositionally biased region" description="Basic and acidic residues" evidence="5">
    <location>
        <begin position="278"/>
        <end position="291"/>
    </location>
</feature>
<keyword evidence="2" id="KW-0333">Golgi apparatus</keyword>
<dbReference type="EMBL" id="KZ155771">
    <property type="protein sequence ID" value="OUS49326.1"/>
    <property type="molecule type" value="Genomic_DNA"/>
</dbReference>